<dbReference type="AlphaFoldDB" id="A0AA40CVR8"/>
<keyword evidence="1" id="KW-0732">Signal</keyword>
<gene>
    <name evidence="2" type="ORF">B0T16DRAFT_453509</name>
</gene>
<feature type="signal peptide" evidence="1">
    <location>
        <begin position="1"/>
        <end position="22"/>
    </location>
</feature>
<protein>
    <submittedName>
        <fullName evidence="2">Uncharacterized protein</fullName>
    </submittedName>
</protein>
<feature type="chain" id="PRO_5041297777" evidence="1">
    <location>
        <begin position="23"/>
        <end position="204"/>
    </location>
</feature>
<dbReference type="EMBL" id="JAULSV010000002">
    <property type="protein sequence ID" value="KAK0651004.1"/>
    <property type="molecule type" value="Genomic_DNA"/>
</dbReference>
<name>A0AA40CVR8_9PEZI</name>
<proteinExistence type="predicted"/>
<organism evidence="2 3">
    <name type="scientific">Cercophora newfieldiana</name>
    <dbReference type="NCBI Taxonomy" id="92897"/>
    <lineage>
        <taxon>Eukaryota</taxon>
        <taxon>Fungi</taxon>
        <taxon>Dikarya</taxon>
        <taxon>Ascomycota</taxon>
        <taxon>Pezizomycotina</taxon>
        <taxon>Sordariomycetes</taxon>
        <taxon>Sordariomycetidae</taxon>
        <taxon>Sordariales</taxon>
        <taxon>Lasiosphaeriaceae</taxon>
        <taxon>Cercophora</taxon>
    </lineage>
</organism>
<evidence type="ECO:0000313" key="3">
    <source>
        <dbReference type="Proteomes" id="UP001174936"/>
    </source>
</evidence>
<accession>A0AA40CVR8</accession>
<comment type="caution">
    <text evidence="2">The sequence shown here is derived from an EMBL/GenBank/DDBJ whole genome shotgun (WGS) entry which is preliminary data.</text>
</comment>
<dbReference type="Proteomes" id="UP001174936">
    <property type="component" value="Unassembled WGS sequence"/>
</dbReference>
<evidence type="ECO:0000313" key="2">
    <source>
        <dbReference type="EMBL" id="KAK0651004.1"/>
    </source>
</evidence>
<reference evidence="2" key="1">
    <citation type="submission" date="2023-06" db="EMBL/GenBank/DDBJ databases">
        <title>Genome-scale phylogeny and comparative genomics of the fungal order Sordariales.</title>
        <authorList>
            <consortium name="Lawrence Berkeley National Laboratory"/>
            <person name="Hensen N."/>
            <person name="Bonometti L."/>
            <person name="Westerberg I."/>
            <person name="Brannstrom I.O."/>
            <person name="Guillou S."/>
            <person name="Cros-Aarteil S."/>
            <person name="Calhoun S."/>
            <person name="Haridas S."/>
            <person name="Kuo A."/>
            <person name="Mondo S."/>
            <person name="Pangilinan J."/>
            <person name="Riley R."/>
            <person name="Labutti K."/>
            <person name="Andreopoulos B."/>
            <person name="Lipzen A."/>
            <person name="Chen C."/>
            <person name="Yanf M."/>
            <person name="Daum C."/>
            <person name="Ng V."/>
            <person name="Clum A."/>
            <person name="Steindorff A."/>
            <person name="Ohm R."/>
            <person name="Martin F."/>
            <person name="Silar P."/>
            <person name="Natvig D."/>
            <person name="Lalanne C."/>
            <person name="Gautier V."/>
            <person name="Ament-Velasquez S.L."/>
            <person name="Kruys A."/>
            <person name="Hutchinson M.I."/>
            <person name="Powell A.J."/>
            <person name="Barry K."/>
            <person name="Miller A.N."/>
            <person name="Grigoriev I.V."/>
            <person name="Debuchy R."/>
            <person name="Gladieux P."/>
            <person name="Thoren M.H."/>
            <person name="Johannesson H."/>
        </authorList>
    </citation>
    <scope>NUCLEOTIDE SEQUENCE</scope>
    <source>
        <strain evidence="2">SMH2532-1</strain>
    </source>
</reference>
<keyword evidence="3" id="KW-1185">Reference proteome</keyword>
<sequence length="204" mass="21647">MPSLGSLTAFAALAGLVNVASAATEVKLNSGVCSSLPRAFYIPDKGFSMVGDVSLYAVGTGTALDNLGPLWGSIRESQRGLPAWETMALYNETGYARYLIGCQDDTGLASFLSETKTIRINTDRDSTLVIGNYGLMPEPYSYFIDGAKQPGVYIGAAGEVRWAFSNATSNGIAFWKPRLLVATELNPSGGVVREGEVQGFIVAK</sequence>
<evidence type="ECO:0000256" key="1">
    <source>
        <dbReference type="SAM" id="SignalP"/>
    </source>
</evidence>